<dbReference type="InterPro" id="IPR045275">
    <property type="entry name" value="MscS_archaea/bacteria_type"/>
</dbReference>
<dbReference type="EMBL" id="JAIRAU010000056">
    <property type="protein sequence ID" value="MBZ5715232.1"/>
    <property type="molecule type" value="Genomic_DNA"/>
</dbReference>
<dbReference type="PANTHER" id="PTHR30221:SF3">
    <property type="entry name" value="SMALL-CONDUCTANCE MECHANOSENSITIVE CHANNEL"/>
    <property type="match status" value="1"/>
</dbReference>
<reference evidence="9" key="1">
    <citation type="submission" date="2021-08" db="EMBL/GenBank/DDBJ databases">
        <authorList>
            <person name="Stevens D.C."/>
        </authorList>
    </citation>
    <scope>NUCLEOTIDE SEQUENCE</scope>
    <source>
        <strain evidence="9">DSM 53165</strain>
    </source>
</reference>
<gene>
    <name evidence="9" type="ORF">K7C98_38865</name>
</gene>
<keyword evidence="3" id="KW-1003">Cell membrane</keyword>
<name>A0ABS7U4H5_9BACT</name>
<dbReference type="RefSeq" id="WP_224196973.1">
    <property type="nucleotide sequence ID" value="NZ_JAIRAU010000056.1"/>
</dbReference>
<keyword evidence="4 7" id="KW-0812">Transmembrane</keyword>
<dbReference type="InterPro" id="IPR011066">
    <property type="entry name" value="MscS_channel_C_sf"/>
</dbReference>
<keyword evidence="6 7" id="KW-0472">Membrane</keyword>
<proteinExistence type="inferred from homology"/>
<comment type="caution">
    <text evidence="9">The sequence shown here is derived from an EMBL/GenBank/DDBJ whole genome shotgun (WGS) entry which is preliminary data.</text>
</comment>
<evidence type="ECO:0000256" key="5">
    <source>
        <dbReference type="ARBA" id="ARBA00022989"/>
    </source>
</evidence>
<comment type="similarity">
    <text evidence="2">Belongs to the MscS (TC 1.A.23) family.</text>
</comment>
<comment type="subcellular location">
    <subcellularLocation>
        <location evidence="1">Cell membrane</location>
        <topology evidence="1">Multi-pass membrane protein</topology>
    </subcellularLocation>
</comment>
<evidence type="ECO:0000256" key="4">
    <source>
        <dbReference type="ARBA" id="ARBA00022692"/>
    </source>
</evidence>
<dbReference type="InterPro" id="IPR011014">
    <property type="entry name" value="MscS_channel_TM-2"/>
</dbReference>
<evidence type="ECO:0000256" key="1">
    <source>
        <dbReference type="ARBA" id="ARBA00004651"/>
    </source>
</evidence>
<evidence type="ECO:0000256" key="3">
    <source>
        <dbReference type="ARBA" id="ARBA00022475"/>
    </source>
</evidence>
<evidence type="ECO:0000256" key="7">
    <source>
        <dbReference type="SAM" id="Phobius"/>
    </source>
</evidence>
<accession>A0ABS7U4H5</accession>
<dbReference type="InterPro" id="IPR006685">
    <property type="entry name" value="MscS_channel_2nd"/>
</dbReference>
<dbReference type="SUPFAM" id="SSF82689">
    <property type="entry name" value="Mechanosensitive channel protein MscS (YggB), C-terminal domain"/>
    <property type="match status" value="1"/>
</dbReference>
<dbReference type="InterPro" id="IPR023408">
    <property type="entry name" value="MscS_beta-dom_sf"/>
</dbReference>
<evidence type="ECO:0000313" key="10">
    <source>
        <dbReference type="Proteomes" id="UP001139031"/>
    </source>
</evidence>
<evidence type="ECO:0000259" key="8">
    <source>
        <dbReference type="Pfam" id="PF00924"/>
    </source>
</evidence>
<dbReference type="InterPro" id="IPR008910">
    <property type="entry name" value="MSC_TM_helix"/>
</dbReference>
<evidence type="ECO:0000256" key="6">
    <source>
        <dbReference type="ARBA" id="ARBA00023136"/>
    </source>
</evidence>
<dbReference type="Proteomes" id="UP001139031">
    <property type="component" value="Unassembled WGS sequence"/>
</dbReference>
<dbReference type="Pfam" id="PF05552">
    <property type="entry name" value="MS_channel_1st_1"/>
    <property type="match status" value="1"/>
</dbReference>
<keyword evidence="10" id="KW-1185">Reference proteome</keyword>
<sequence>MLVAAELLPDISAVVQQYILPFAWKALGAIVLWVVGGIVIAGAGRVVRNAMTARGIDPTFSHYLNSALSVLLKIVLLVAILGIFGVESTSFAAVLAAAGVAIGMAWSGLLANFAAGIFLVVLRPFKVGDAITGGGVTGDVREIGLFATTVDTGDGVRVFIGNNKLFADNIVNYSANATRRVDLRVQIAHGVDARQVAAALLARIKQIPNVVESPAPTADIFEFNAAGTLLYVRPFCATLHYGQVLDDTQRIIAEVTGGLPVPAPHHVEHRAS</sequence>
<dbReference type="PANTHER" id="PTHR30221">
    <property type="entry name" value="SMALL-CONDUCTANCE MECHANOSENSITIVE CHANNEL"/>
    <property type="match status" value="1"/>
</dbReference>
<keyword evidence="5 7" id="KW-1133">Transmembrane helix</keyword>
<evidence type="ECO:0000256" key="2">
    <source>
        <dbReference type="ARBA" id="ARBA00008017"/>
    </source>
</evidence>
<dbReference type="SUPFAM" id="SSF50182">
    <property type="entry name" value="Sm-like ribonucleoproteins"/>
    <property type="match status" value="1"/>
</dbReference>
<protein>
    <submittedName>
        <fullName evidence="9">Mechanosensitive ion channel family protein</fullName>
    </submittedName>
</protein>
<dbReference type="SUPFAM" id="SSF82861">
    <property type="entry name" value="Mechanosensitive channel protein MscS (YggB), transmembrane region"/>
    <property type="match status" value="1"/>
</dbReference>
<evidence type="ECO:0000313" key="9">
    <source>
        <dbReference type="EMBL" id="MBZ5715232.1"/>
    </source>
</evidence>
<dbReference type="InterPro" id="IPR010920">
    <property type="entry name" value="LSM_dom_sf"/>
</dbReference>
<dbReference type="Gene3D" id="1.10.287.1260">
    <property type="match status" value="1"/>
</dbReference>
<feature type="transmembrane region" description="Helical" evidence="7">
    <location>
        <begin position="63"/>
        <end position="85"/>
    </location>
</feature>
<feature type="transmembrane region" description="Helical" evidence="7">
    <location>
        <begin position="91"/>
        <end position="122"/>
    </location>
</feature>
<feature type="domain" description="Mechanosensitive ion channel MscS" evidence="8">
    <location>
        <begin position="109"/>
        <end position="174"/>
    </location>
</feature>
<dbReference type="Pfam" id="PF00924">
    <property type="entry name" value="MS_channel_2nd"/>
    <property type="match status" value="1"/>
</dbReference>
<dbReference type="Gene3D" id="3.30.70.100">
    <property type="match status" value="1"/>
</dbReference>
<organism evidence="9 10">
    <name type="scientific">Nannocystis pusilla</name>
    <dbReference type="NCBI Taxonomy" id="889268"/>
    <lineage>
        <taxon>Bacteria</taxon>
        <taxon>Pseudomonadati</taxon>
        <taxon>Myxococcota</taxon>
        <taxon>Polyangia</taxon>
        <taxon>Nannocystales</taxon>
        <taxon>Nannocystaceae</taxon>
        <taxon>Nannocystis</taxon>
    </lineage>
</organism>
<dbReference type="Gene3D" id="2.30.30.60">
    <property type="match status" value="1"/>
</dbReference>
<feature type="transmembrane region" description="Helical" evidence="7">
    <location>
        <begin position="22"/>
        <end position="43"/>
    </location>
</feature>